<dbReference type="FunFam" id="1.10.287.990:FF:000001">
    <property type="entry name" value="Superoxide dismutase"/>
    <property type="match status" value="1"/>
</dbReference>
<dbReference type="PROSITE" id="PS00088">
    <property type="entry name" value="SOD_MN"/>
    <property type="match status" value="1"/>
</dbReference>
<evidence type="ECO:0000256" key="5">
    <source>
        <dbReference type="ARBA" id="ARBA00049204"/>
    </source>
</evidence>
<keyword evidence="6" id="KW-0732">Signal</keyword>
<dbReference type="PRINTS" id="PR01703">
    <property type="entry name" value="MNSODISMTASE"/>
</dbReference>
<evidence type="ECO:0000259" key="7">
    <source>
        <dbReference type="Pfam" id="PF00081"/>
    </source>
</evidence>
<dbReference type="GO" id="GO:0005739">
    <property type="term" value="C:mitochondrion"/>
    <property type="evidence" value="ECO:0007669"/>
    <property type="project" value="TreeGrafter"/>
</dbReference>
<dbReference type="GO" id="GO:0030145">
    <property type="term" value="F:manganese ion binding"/>
    <property type="evidence" value="ECO:0007669"/>
    <property type="project" value="TreeGrafter"/>
</dbReference>
<keyword evidence="3" id="KW-0479">Metal-binding</keyword>
<dbReference type="InterPro" id="IPR019832">
    <property type="entry name" value="Mn/Fe_SOD_C"/>
</dbReference>
<protein>
    <recommendedName>
        <fullName evidence="2">superoxide dismutase</fullName>
        <ecNumber evidence="2">1.15.1.1</ecNumber>
    </recommendedName>
</protein>
<dbReference type="InterPro" id="IPR001189">
    <property type="entry name" value="Mn/Fe_SOD"/>
</dbReference>
<dbReference type="GO" id="GO:0004784">
    <property type="term" value="F:superoxide dismutase activity"/>
    <property type="evidence" value="ECO:0007669"/>
    <property type="project" value="UniProtKB-EC"/>
</dbReference>
<evidence type="ECO:0000313" key="9">
    <source>
        <dbReference type="EMBL" id="QPZ88999.1"/>
    </source>
</evidence>
<dbReference type="SUPFAM" id="SSF54719">
    <property type="entry name" value="Fe,Mn superoxide dismutase (SOD), C-terminal domain"/>
    <property type="match status" value="1"/>
</dbReference>
<dbReference type="Pfam" id="PF02777">
    <property type="entry name" value="Sod_Fe_C"/>
    <property type="match status" value="1"/>
</dbReference>
<dbReference type="EC" id="1.15.1.1" evidence="2"/>
<feature type="domain" description="Manganese/iron superoxide dismutase C-terminal" evidence="8">
    <location>
        <begin position="164"/>
        <end position="265"/>
    </location>
</feature>
<comment type="similarity">
    <text evidence="1">Belongs to the iron/manganese superoxide dismutase family.</text>
</comment>
<dbReference type="PANTHER" id="PTHR11404:SF6">
    <property type="entry name" value="SUPEROXIDE DISMUTASE [MN], MITOCHONDRIAL"/>
    <property type="match status" value="1"/>
</dbReference>
<dbReference type="InterPro" id="IPR036324">
    <property type="entry name" value="Mn/Fe_SOD_N_sf"/>
</dbReference>
<name>A0A7T3UYZ0_9CHLO</name>
<dbReference type="GO" id="GO:0016829">
    <property type="term" value="F:lyase activity"/>
    <property type="evidence" value="ECO:0007669"/>
    <property type="project" value="UniProtKB-KW"/>
</dbReference>
<dbReference type="InterPro" id="IPR050265">
    <property type="entry name" value="Fe/Mn_Superoxide_Dismutase"/>
</dbReference>
<feature type="signal peptide" evidence="6">
    <location>
        <begin position="1"/>
        <end position="27"/>
    </location>
</feature>
<reference evidence="9" key="1">
    <citation type="submission" date="2019-11" db="EMBL/GenBank/DDBJ databases">
        <authorList>
            <person name="Zhang Z."/>
            <person name="Zheng Z."/>
        </authorList>
    </citation>
    <scope>NUCLEOTIDE SEQUENCE</scope>
    <source>
        <strain evidence="9">ICE-L</strain>
    </source>
</reference>
<dbReference type="AlphaFoldDB" id="A0A7T3UYZ0"/>
<evidence type="ECO:0000256" key="3">
    <source>
        <dbReference type="ARBA" id="ARBA00022723"/>
    </source>
</evidence>
<accession>A0A7T3UYZ0</accession>
<feature type="chain" id="PRO_5030967808" description="superoxide dismutase" evidence="6">
    <location>
        <begin position="28"/>
        <end position="272"/>
    </location>
</feature>
<dbReference type="Gene3D" id="3.55.40.20">
    <property type="entry name" value="Iron/manganese superoxide dismutase, C-terminal domain"/>
    <property type="match status" value="1"/>
</dbReference>
<dbReference type="Pfam" id="PF00081">
    <property type="entry name" value="Sod_Fe_N"/>
    <property type="match status" value="1"/>
</dbReference>
<feature type="domain" description="Manganese/iron superoxide dismutase N-terminal" evidence="7">
    <location>
        <begin position="77"/>
        <end position="155"/>
    </location>
</feature>
<keyword evidence="4" id="KW-0560">Oxidoreductase</keyword>
<dbReference type="Gene3D" id="1.10.287.990">
    <property type="entry name" value="Fe,Mn superoxide dismutase (SOD) domain"/>
    <property type="match status" value="1"/>
</dbReference>
<sequence>MELALMANLRLVTLLAACLCIWATAQASRLLDHDEPSEFSVKHLGTTEEAMAVGGKRSLLQRSALPGGFSRGFSPIKLPDLPYEYGALEPYISGQIMELHYSKHHKSYVDNLNKLMNQTVEAEEKGDLAKVISLQGAIKFNGGGHINHAIFWTNLCPPKDFKPPSGDLLAAIEAKWKSLENFQSTFSAQTAGVQGSGWGWLVMKPDGSIDTVTMSNQDPVATLGLTPLLGIDVWEHAYYLQYLNVRNDYLKQIWNVVNWSNVEERFAVAKAK</sequence>
<evidence type="ECO:0000256" key="2">
    <source>
        <dbReference type="ARBA" id="ARBA00012682"/>
    </source>
</evidence>
<evidence type="ECO:0000256" key="1">
    <source>
        <dbReference type="ARBA" id="ARBA00008714"/>
    </source>
</evidence>
<evidence type="ECO:0000256" key="6">
    <source>
        <dbReference type="SAM" id="SignalP"/>
    </source>
</evidence>
<evidence type="ECO:0000256" key="4">
    <source>
        <dbReference type="ARBA" id="ARBA00023002"/>
    </source>
</evidence>
<dbReference type="InterPro" id="IPR019833">
    <property type="entry name" value="Mn/Fe_SOD_BS"/>
</dbReference>
<proteinExistence type="evidence at transcript level"/>
<dbReference type="FunFam" id="3.55.40.20:FF:000004">
    <property type="entry name" value="Superoxide dismutase [Fe]"/>
    <property type="match status" value="1"/>
</dbReference>
<dbReference type="InterPro" id="IPR019831">
    <property type="entry name" value="Mn/Fe_SOD_N"/>
</dbReference>
<comment type="catalytic activity">
    <reaction evidence="5">
        <text>2 superoxide + 2 H(+) = H2O2 + O2</text>
        <dbReference type="Rhea" id="RHEA:20696"/>
        <dbReference type="ChEBI" id="CHEBI:15378"/>
        <dbReference type="ChEBI" id="CHEBI:15379"/>
        <dbReference type="ChEBI" id="CHEBI:16240"/>
        <dbReference type="ChEBI" id="CHEBI:18421"/>
        <dbReference type="EC" id="1.15.1.1"/>
    </reaction>
</comment>
<keyword evidence="9" id="KW-0456">Lyase</keyword>
<dbReference type="EMBL" id="MN689005">
    <property type="protein sequence ID" value="QPZ88999.1"/>
    <property type="molecule type" value="mRNA"/>
</dbReference>
<organism evidence="9">
    <name type="scientific">Chlamydomonas sp. ICE-L</name>
    <dbReference type="NCBI Taxonomy" id="309537"/>
    <lineage>
        <taxon>Eukaryota</taxon>
        <taxon>Viridiplantae</taxon>
        <taxon>Chlorophyta</taxon>
        <taxon>core chlorophytes</taxon>
        <taxon>Chlorophyceae</taxon>
        <taxon>CS clade</taxon>
        <taxon>Chlamydomonadales</taxon>
        <taxon>Chlamydomonadaceae</taxon>
        <taxon>Chlamydomonas</taxon>
    </lineage>
</organism>
<dbReference type="PANTHER" id="PTHR11404">
    <property type="entry name" value="SUPEROXIDE DISMUTASE 2"/>
    <property type="match status" value="1"/>
</dbReference>
<dbReference type="InterPro" id="IPR036314">
    <property type="entry name" value="SOD_C_sf"/>
</dbReference>
<dbReference type="SUPFAM" id="SSF46609">
    <property type="entry name" value="Fe,Mn superoxide dismutase (SOD), N-terminal domain"/>
    <property type="match status" value="1"/>
</dbReference>
<evidence type="ECO:0000259" key="8">
    <source>
        <dbReference type="Pfam" id="PF02777"/>
    </source>
</evidence>